<keyword evidence="4 5" id="KW-0963">Cytoplasm</keyword>
<keyword evidence="10" id="KW-1185">Reference proteome</keyword>
<dbReference type="InterPro" id="IPR053926">
    <property type="entry name" value="RecX_HTH_1st"/>
</dbReference>
<dbReference type="NCBIfam" id="NF010733">
    <property type="entry name" value="PRK14135.1"/>
    <property type="match status" value="1"/>
</dbReference>
<dbReference type="Pfam" id="PF21981">
    <property type="entry name" value="RecX_HTH3"/>
    <property type="match status" value="1"/>
</dbReference>
<dbReference type="RefSeq" id="WP_390185669.1">
    <property type="nucleotide sequence ID" value="NZ_JAQQWT010000015.1"/>
</dbReference>
<evidence type="ECO:0000259" key="6">
    <source>
        <dbReference type="Pfam" id="PF02631"/>
    </source>
</evidence>
<dbReference type="PANTHER" id="PTHR33602:SF1">
    <property type="entry name" value="REGULATORY PROTEIN RECX FAMILY PROTEIN"/>
    <property type="match status" value="1"/>
</dbReference>
<dbReference type="Gene3D" id="1.10.10.10">
    <property type="entry name" value="Winged helix-like DNA-binding domain superfamily/Winged helix DNA-binding domain"/>
    <property type="match status" value="4"/>
</dbReference>
<reference evidence="9 10" key="1">
    <citation type="submission" date="2024-09" db="EMBL/GenBank/DDBJ databases">
        <authorList>
            <person name="Sun Q."/>
            <person name="Mori K."/>
        </authorList>
    </citation>
    <scope>NUCLEOTIDE SEQUENCE [LARGE SCALE GENOMIC DNA]</scope>
    <source>
        <strain evidence="9 10">NCAIM B.02301</strain>
    </source>
</reference>
<dbReference type="Pfam" id="PF02631">
    <property type="entry name" value="RecX_HTH2"/>
    <property type="match status" value="1"/>
</dbReference>
<feature type="domain" description="RecX third three-helical" evidence="7">
    <location>
        <begin position="216"/>
        <end position="264"/>
    </location>
</feature>
<comment type="caution">
    <text evidence="9">The sequence shown here is derived from an EMBL/GenBank/DDBJ whole genome shotgun (WGS) entry which is preliminary data.</text>
</comment>
<dbReference type="Pfam" id="PF21982">
    <property type="entry name" value="RecX_HTH1"/>
    <property type="match status" value="1"/>
</dbReference>
<evidence type="ECO:0000256" key="5">
    <source>
        <dbReference type="HAMAP-Rule" id="MF_01114"/>
    </source>
</evidence>
<dbReference type="InterPro" id="IPR053925">
    <property type="entry name" value="RecX_HTH_3rd"/>
</dbReference>
<protein>
    <recommendedName>
        <fullName evidence="3 5">Regulatory protein RecX</fullName>
    </recommendedName>
</protein>
<dbReference type="InterPro" id="IPR036388">
    <property type="entry name" value="WH-like_DNA-bd_sf"/>
</dbReference>
<dbReference type="PANTHER" id="PTHR33602">
    <property type="entry name" value="REGULATORY PROTEIN RECX FAMILY PROTEIN"/>
    <property type="match status" value="1"/>
</dbReference>
<comment type="similarity">
    <text evidence="2 5">Belongs to the RecX family.</text>
</comment>
<evidence type="ECO:0000313" key="10">
    <source>
        <dbReference type="Proteomes" id="UP001589833"/>
    </source>
</evidence>
<evidence type="ECO:0000256" key="3">
    <source>
        <dbReference type="ARBA" id="ARBA00018111"/>
    </source>
</evidence>
<sequence>MAVITKIQVQQRNKSRYNIFLNRGKGEEYAFSVAEDVLIKYGLKKGLELNEESLIKIIDEDEKKKTYFLAINYLSYRMRSIEEMRVYLLKKEKELQHINEVIEELTQQKLLDDQEFARAYIRSKQLTLMKGPLKLKQELLQKGVKDVVIDGALEQFQKSDQKESIIKWLDKQKMRSSKLSNQAFIDKLSNQLQTKGFTRDVIKEALKEVDMSNDNEEEWESICFQGEKAKRKFANKYSGWEFNQRIKQALYQKGFSLDLIERYIEETEETV</sequence>
<feature type="domain" description="RecX second three-helical" evidence="6">
    <location>
        <begin position="112"/>
        <end position="153"/>
    </location>
</feature>
<evidence type="ECO:0000256" key="4">
    <source>
        <dbReference type="ARBA" id="ARBA00022490"/>
    </source>
</evidence>
<evidence type="ECO:0000313" key="9">
    <source>
        <dbReference type="EMBL" id="MFC0557512.1"/>
    </source>
</evidence>
<dbReference type="EMBL" id="JBHLTR010000001">
    <property type="protein sequence ID" value="MFC0557512.1"/>
    <property type="molecule type" value="Genomic_DNA"/>
</dbReference>
<feature type="domain" description="RecX first three-helical" evidence="8">
    <location>
        <begin position="69"/>
        <end position="105"/>
    </location>
</feature>
<accession>A0ABV6NB97</accession>
<comment type="subcellular location">
    <subcellularLocation>
        <location evidence="1 5">Cytoplasm</location>
    </subcellularLocation>
</comment>
<name>A0ABV6NB97_9BACI</name>
<evidence type="ECO:0000256" key="1">
    <source>
        <dbReference type="ARBA" id="ARBA00004496"/>
    </source>
</evidence>
<dbReference type="HAMAP" id="MF_01114">
    <property type="entry name" value="RecX"/>
    <property type="match status" value="1"/>
</dbReference>
<dbReference type="InterPro" id="IPR053924">
    <property type="entry name" value="RecX_HTH_2nd"/>
</dbReference>
<evidence type="ECO:0000259" key="7">
    <source>
        <dbReference type="Pfam" id="PF21981"/>
    </source>
</evidence>
<dbReference type="InterPro" id="IPR003783">
    <property type="entry name" value="Regulatory_RecX"/>
</dbReference>
<proteinExistence type="inferred from homology"/>
<dbReference type="Proteomes" id="UP001589833">
    <property type="component" value="Unassembled WGS sequence"/>
</dbReference>
<gene>
    <name evidence="5 9" type="primary">recX</name>
    <name evidence="9" type="ORF">ACFFH4_00400</name>
</gene>
<evidence type="ECO:0000256" key="2">
    <source>
        <dbReference type="ARBA" id="ARBA00009695"/>
    </source>
</evidence>
<organism evidence="9 10">
    <name type="scientific">Halalkalibacter alkalisediminis</name>
    <dbReference type="NCBI Taxonomy" id="935616"/>
    <lineage>
        <taxon>Bacteria</taxon>
        <taxon>Bacillati</taxon>
        <taxon>Bacillota</taxon>
        <taxon>Bacilli</taxon>
        <taxon>Bacillales</taxon>
        <taxon>Bacillaceae</taxon>
        <taxon>Halalkalibacter</taxon>
    </lineage>
</organism>
<comment type="function">
    <text evidence="5">Modulates RecA activity.</text>
</comment>
<evidence type="ECO:0000259" key="8">
    <source>
        <dbReference type="Pfam" id="PF21982"/>
    </source>
</evidence>